<keyword evidence="1" id="KW-0547">Nucleotide-binding</keyword>
<comment type="caution">
    <text evidence="5">The sequence shown here is derived from an EMBL/GenBank/DDBJ whole genome shotgun (WGS) entry which is preliminary data.</text>
</comment>
<dbReference type="RefSeq" id="WP_120695455.1">
    <property type="nucleotide sequence ID" value="NZ_RBDX01000003.1"/>
</dbReference>
<dbReference type="EMBL" id="RBDY01000002">
    <property type="protein sequence ID" value="RKN26576.1"/>
    <property type="molecule type" value="Genomic_DNA"/>
</dbReference>
<evidence type="ECO:0000259" key="4">
    <source>
        <dbReference type="Pfam" id="PF13191"/>
    </source>
</evidence>
<dbReference type="GO" id="GO:0005737">
    <property type="term" value="C:cytoplasm"/>
    <property type="evidence" value="ECO:0007669"/>
    <property type="project" value="TreeGrafter"/>
</dbReference>
<protein>
    <submittedName>
        <fullName evidence="5">ATPase</fullName>
    </submittedName>
</protein>
<dbReference type="Proteomes" id="UP000275024">
    <property type="component" value="Unassembled WGS sequence"/>
</dbReference>
<evidence type="ECO:0000313" key="8">
    <source>
        <dbReference type="Proteomes" id="UP000275024"/>
    </source>
</evidence>
<dbReference type="PANTHER" id="PTHR16305:SF35">
    <property type="entry name" value="TRANSCRIPTIONAL ACTIVATOR DOMAIN"/>
    <property type="match status" value="1"/>
</dbReference>
<sequence length="1081" mass="116346">MFGDLIGRDHAAGVLRAELDRSTSRHGGLVLVAGEAGIGKTALVTGAAEEARTRGALVLGGSCWDAENAPGYWPWVQVLRALRRAVGVDEWAEIAEAAGPTLGVLLGARPGEAARPQADPGPAIASNPSAAASPEAAPEGFEVFDAVTSALVTASHRRPLVVVFEDLHWADTASLRLLRFAAQHTWFERLLLLCTYRDAEVEPPDHPLHALMMPLVAKATTLALAGLTRDEVGALIARTVGDAPGPALLAEVYRRTGGNPFFVEQTARLWASGGGVTAIPPGVGDVVRRRLALLPARVMRLLTDAAVLGREFHRQVLSAVAAVPAAETDRLLDHAVTARLVVQRGGGRFAFAHDLVRETLYAGLDEGERRRRHAAVVTALDPAALADRVPPADLARHARLAGAELTPARAVDLLRSAGEDAVGRMAFEEGTAHYRDAYALSAALGARRRVLVGLEYALELHHGRSSREAAAVMREAAEVARRLDDPALLTRVALTLHRSYDPVRADGLGPLRADLLREAHARLIGRNAPADDGERDGGRGELDRIARELAVRIAVLARRGEDDDALAFSLWARHDAIWGPGTAGERLALIEEMIAVGRRSGDLDMEHYAASLRWVTLVELGDPAYLAALGDYVTLVEASRQPRFWMSASIDQSITAVFQGRFEDGEAHWSRAVEITALGDPTDHYAQFASALTWQKHLLQGRFDELDEPLEESAGGTFPNSHLELFEGVAAAQRGDVDEVERVWATARSRRYPGFVESVWLRFQAQAAALSRDPERCAAAKAALGPSDGEWLVSMFGFDISGPVALWAGLLDAAVERWDAAVASLRAAAESADVMRSRPWAAEARAHLADALIGRGGPGDDEAALAALDAVEREAAELGLRHLPARVAASRARLTGAPRARASAAEFRFDGSVWTLTYAGRTVHMPDAKGLRDLHELLAHPGGDIPAVRLLAPEAGAVERLGGDPVLDDEAKARYRAHLTALDAEIDRATERGDDPRAAELDRERAALLDELRTAAGLGGRSRRLGDEAERARKTVTARIRDTLRRLDDRHPELATHLRATVTTGTMCAYRPAPDEQPFTR</sequence>
<feature type="region of interest" description="Disordered" evidence="3">
    <location>
        <begin position="111"/>
        <end position="133"/>
    </location>
</feature>
<evidence type="ECO:0000313" key="5">
    <source>
        <dbReference type="EMBL" id="RKN11405.1"/>
    </source>
</evidence>
<dbReference type="Pfam" id="PF13191">
    <property type="entry name" value="AAA_16"/>
    <property type="match status" value="1"/>
</dbReference>
<name>A0A3A9WEG9_9ACTN</name>
<dbReference type="OrthoDB" id="134712at2"/>
<dbReference type="EMBL" id="RBDX01000003">
    <property type="protein sequence ID" value="RKN11405.1"/>
    <property type="molecule type" value="Genomic_DNA"/>
</dbReference>
<evidence type="ECO:0000313" key="7">
    <source>
        <dbReference type="Proteomes" id="UP000268652"/>
    </source>
</evidence>
<dbReference type="InterPro" id="IPR041664">
    <property type="entry name" value="AAA_16"/>
</dbReference>
<feature type="domain" description="Orc1-like AAA ATPase" evidence="4">
    <location>
        <begin position="5"/>
        <end position="192"/>
    </location>
</feature>
<dbReference type="PANTHER" id="PTHR16305">
    <property type="entry name" value="TESTICULAR SOLUBLE ADENYLYL CYCLASE"/>
    <property type="match status" value="1"/>
</dbReference>
<evidence type="ECO:0000256" key="2">
    <source>
        <dbReference type="ARBA" id="ARBA00022840"/>
    </source>
</evidence>
<gene>
    <name evidence="6" type="ORF">D7318_04150</name>
    <name evidence="5" type="ORF">D7319_05510</name>
</gene>
<organism evidence="5 8">
    <name type="scientific">Streptomyces radicis</name>
    <dbReference type="NCBI Taxonomy" id="1750517"/>
    <lineage>
        <taxon>Bacteria</taxon>
        <taxon>Bacillati</taxon>
        <taxon>Actinomycetota</taxon>
        <taxon>Actinomycetes</taxon>
        <taxon>Kitasatosporales</taxon>
        <taxon>Streptomycetaceae</taxon>
        <taxon>Streptomyces</taxon>
    </lineage>
</organism>
<evidence type="ECO:0000256" key="3">
    <source>
        <dbReference type="SAM" id="MobiDB-lite"/>
    </source>
</evidence>
<evidence type="ECO:0000256" key="1">
    <source>
        <dbReference type="ARBA" id="ARBA00022741"/>
    </source>
</evidence>
<dbReference type="GO" id="GO:0004016">
    <property type="term" value="F:adenylate cyclase activity"/>
    <property type="evidence" value="ECO:0007669"/>
    <property type="project" value="TreeGrafter"/>
</dbReference>
<dbReference type="InterPro" id="IPR027417">
    <property type="entry name" value="P-loop_NTPase"/>
</dbReference>
<proteinExistence type="predicted"/>
<keyword evidence="7" id="KW-1185">Reference proteome</keyword>
<dbReference type="SUPFAM" id="SSF52540">
    <property type="entry name" value="P-loop containing nucleoside triphosphate hydrolases"/>
    <property type="match status" value="1"/>
</dbReference>
<feature type="compositionally biased region" description="Low complexity" evidence="3">
    <location>
        <begin position="120"/>
        <end position="133"/>
    </location>
</feature>
<reference evidence="7 8" key="1">
    <citation type="submission" date="2018-09" db="EMBL/GenBank/DDBJ databases">
        <title>Streptomyces sp. nov. DS1-2, an endophytic actinomycete isolated from roots of Dendrobium scabrilingue.</title>
        <authorList>
            <person name="Kuncharoen N."/>
            <person name="Kudo T."/>
            <person name="Ohkuma M."/>
            <person name="Yuki M."/>
            <person name="Tanasupawat S."/>
        </authorList>
    </citation>
    <scope>NUCLEOTIDE SEQUENCE [LARGE SCALE GENOMIC DNA]</scope>
    <source>
        <strain evidence="5 8">AZ1-7</strain>
        <strain evidence="6 7">DS1-2</strain>
    </source>
</reference>
<accession>A0A3A9WEG9</accession>
<keyword evidence="2" id="KW-0067">ATP-binding</keyword>
<dbReference type="GO" id="GO:0005524">
    <property type="term" value="F:ATP binding"/>
    <property type="evidence" value="ECO:0007669"/>
    <property type="project" value="UniProtKB-KW"/>
</dbReference>
<dbReference type="Proteomes" id="UP000268652">
    <property type="component" value="Unassembled WGS sequence"/>
</dbReference>
<evidence type="ECO:0000313" key="6">
    <source>
        <dbReference type="EMBL" id="RKN26576.1"/>
    </source>
</evidence>
<dbReference type="AlphaFoldDB" id="A0A3A9WEG9"/>